<evidence type="ECO:0000313" key="2">
    <source>
        <dbReference type="EMBL" id="EYC30178.1"/>
    </source>
</evidence>
<proteinExistence type="predicted"/>
<keyword evidence="1" id="KW-0472">Membrane</keyword>
<protein>
    <submittedName>
        <fullName evidence="2">Uncharacterized protein</fullName>
    </submittedName>
</protein>
<keyword evidence="1" id="KW-0812">Transmembrane</keyword>
<evidence type="ECO:0000256" key="1">
    <source>
        <dbReference type="SAM" id="Phobius"/>
    </source>
</evidence>
<reference evidence="3" key="1">
    <citation type="journal article" date="2015" name="Nat. Genet.">
        <title>The genome and transcriptome of the zoonotic hookworm Ancylostoma ceylanicum identify infection-specific gene families.</title>
        <authorList>
            <person name="Schwarz E.M."/>
            <person name="Hu Y."/>
            <person name="Antoshechkin I."/>
            <person name="Miller M.M."/>
            <person name="Sternberg P.W."/>
            <person name="Aroian R.V."/>
        </authorList>
    </citation>
    <scope>NUCLEOTIDE SEQUENCE</scope>
    <source>
        <strain evidence="3">HY135</strain>
    </source>
</reference>
<gene>
    <name evidence="2" type="primary">Acey_s0005.g2496</name>
    <name evidence="2" type="ORF">Y032_0005g2496</name>
</gene>
<name>A0A016VTV4_9BILA</name>
<sequence>MDTLLNIVLSIVGAIVILVFVLYCDTLIIITRWRKSKQFNSFFFRMWWNEAFIELFTLMFFICTLYSRCFEFAVPIFLSMNKHEWFTRFAQITQEQIMYIQATNVVLAVCGRLAAICFATSSKRLYIFLIGLTYRLTALLLCLGGYMFLYCKTKNNAKRAELNILIHGGCLVFALSAVLCSSVFRRFQIQESSPLMRVFFLTTMLWVPSMNVIVTTFLTKGIRSRLLHPFASPQLSTTVVSRSTKGTQNK</sequence>
<comment type="caution">
    <text evidence="2">The sequence shown here is derived from an EMBL/GenBank/DDBJ whole genome shotgun (WGS) entry which is preliminary data.</text>
</comment>
<feature type="transmembrane region" description="Helical" evidence="1">
    <location>
        <begin position="196"/>
        <end position="218"/>
    </location>
</feature>
<feature type="transmembrane region" description="Helical" evidence="1">
    <location>
        <begin position="164"/>
        <end position="184"/>
    </location>
</feature>
<feature type="transmembrane region" description="Helical" evidence="1">
    <location>
        <begin position="6"/>
        <end position="30"/>
    </location>
</feature>
<feature type="transmembrane region" description="Helical" evidence="1">
    <location>
        <begin position="125"/>
        <end position="149"/>
    </location>
</feature>
<dbReference type="Proteomes" id="UP000024635">
    <property type="component" value="Unassembled WGS sequence"/>
</dbReference>
<evidence type="ECO:0000313" key="3">
    <source>
        <dbReference type="Proteomes" id="UP000024635"/>
    </source>
</evidence>
<keyword evidence="1" id="KW-1133">Transmembrane helix</keyword>
<feature type="transmembrane region" description="Helical" evidence="1">
    <location>
        <begin position="51"/>
        <end position="78"/>
    </location>
</feature>
<dbReference type="InterPro" id="IPR019426">
    <property type="entry name" value="7TM_GPCR_serpentine_rcpt_Srv"/>
</dbReference>
<accession>A0A016VTV4</accession>
<keyword evidence="3" id="KW-1185">Reference proteome</keyword>
<dbReference type="Pfam" id="PF10323">
    <property type="entry name" value="7TM_GPCR_Srv"/>
    <property type="match status" value="1"/>
</dbReference>
<dbReference type="AlphaFoldDB" id="A0A016VTV4"/>
<dbReference type="EMBL" id="JARK01001341">
    <property type="protein sequence ID" value="EYC30178.1"/>
    <property type="molecule type" value="Genomic_DNA"/>
</dbReference>
<organism evidence="2 3">
    <name type="scientific">Ancylostoma ceylanicum</name>
    <dbReference type="NCBI Taxonomy" id="53326"/>
    <lineage>
        <taxon>Eukaryota</taxon>
        <taxon>Metazoa</taxon>
        <taxon>Ecdysozoa</taxon>
        <taxon>Nematoda</taxon>
        <taxon>Chromadorea</taxon>
        <taxon>Rhabditida</taxon>
        <taxon>Rhabditina</taxon>
        <taxon>Rhabditomorpha</taxon>
        <taxon>Strongyloidea</taxon>
        <taxon>Ancylostomatidae</taxon>
        <taxon>Ancylostomatinae</taxon>
        <taxon>Ancylostoma</taxon>
    </lineage>
</organism>
<dbReference type="OrthoDB" id="5820658at2759"/>